<dbReference type="InterPro" id="IPR038721">
    <property type="entry name" value="IS701-like_DDE_dom"/>
</dbReference>
<proteinExistence type="predicted"/>
<dbReference type="EMBL" id="CP045068">
    <property type="protein sequence ID" value="QFQ90581.1"/>
    <property type="molecule type" value="Genomic_DNA"/>
</dbReference>
<dbReference type="SUPFAM" id="SSF53098">
    <property type="entry name" value="Ribonuclease H-like"/>
    <property type="match status" value="1"/>
</dbReference>
<dbReference type="PANTHER" id="PTHR33627">
    <property type="entry name" value="TRANSPOSASE"/>
    <property type="match status" value="1"/>
</dbReference>
<evidence type="ECO:0000313" key="2">
    <source>
        <dbReference type="EMBL" id="QFQ90581.1"/>
    </source>
</evidence>
<organism evidence="2 3">
    <name type="scientific">Lacticaseibacillus manihotivorans</name>
    <dbReference type="NCBI Taxonomy" id="88233"/>
    <lineage>
        <taxon>Bacteria</taxon>
        <taxon>Bacillati</taxon>
        <taxon>Bacillota</taxon>
        <taxon>Bacilli</taxon>
        <taxon>Lactobacillales</taxon>
        <taxon>Lactobacillaceae</taxon>
        <taxon>Lacticaseibacillus</taxon>
    </lineage>
</organism>
<gene>
    <name evidence="2" type="ORF">LM010_03665</name>
</gene>
<dbReference type="InterPro" id="IPR012337">
    <property type="entry name" value="RNaseH-like_sf"/>
</dbReference>
<sequence length="458" mass="52588">MSIIEHHQEKLDLSQTIHGFSQLVGFSKLSTHVFGRHHGEFSLLQIIEWLLTTKFLGRSLYRAQPNPRFTTRTVRNYLNDGRTNWQRLICLIAQALIKYLRPFIHTHRRLAFILDDTLFTRDTAKKTELLARTFDHDDQVYKKGFRALTLAWSDGDTLVPVDYALMSSKDAKNRIGGASTNQDLRTLGGRRRAQAVRKMTDVSVELIKQAMANGLKAGYVLCDSWFSSPRMFLALKRLGLDTIAMVKKSSKVHYLYRKRHYSIPALYKRLASSKYHTKANYRYACVVQAEVEQPDGSIESFPVRLVFVSNRGQSDRFLVLATTKQSLHPEEIIQMYGRRWQIEGYFKIAKQYLRLDRSQVQSYDGLCAHIAVVMMAYDILAWRQRQEADVRTLGDLFYIMNEAMPDLALTQDLAWLLEELNLIQAAGTAEMSSALNNIMVQFETHLPQALATQLGILA</sequence>
<evidence type="ECO:0000259" key="1">
    <source>
        <dbReference type="Pfam" id="PF13546"/>
    </source>
</evidence>
<dbReference type="Proteomes" id="UP000388452">
    <property type="component" value="Chromosome"/>
</dbReference>
<accession>A0A5P8JPJ2</accession>
<dbReference type="Gene3D" id="3.90.350.10">
    <property type="entry name" value="Transposase Inhibitor Protein From Tn5, Chain A, domain 1"/>
    <property type="match status" value="1"/>
</dbReference>
<name>A0A5P8JPJ2_9LACO</name>
<protein>
    <submittedName>
        <fullName evidence="2">Transposase</fullName>
    </submittedName>
</protein>
<dbReference type="PANTHER" id="PTHR33627:SF1">
    <property type="entry name" value="TRANSPOSASE"/>
    <property type="match status" value="1"/>
</dbReference>
<dbReference type="InterPro" id="IPR039365">
    <property type="entry name" value="IS701-like"/>
</dbReference>
<evidence type="ECO:0000313" key="3">
    <source>
        <dbReference type="Proteomes" id="UP000388452"/>
    </source>
</evidence>
<dbReference type="AlphaFoldDB" id="A0A5P8JPJ2"/>
<dbReference type="Pfam" id="PF13546">
    <property type="entry name" value="DDE_5"/>
    <property type="match status" value="1"/>
</dbReference>
<feature type="domain" description="Transposase IS701-like DDE" evidence="1">
    <location>
        <begin position="68"/>
        <end position="256"/>
    </location>
</feature>
<dbReference type="RefSeq" id="WP_054720103.1">
    <property type="nucleotide sequence ID" value="NZ_CP045068.1"/>
</dbReference>
<reference evidence="2 3" key="1">
    <citation type="submission" date="2019-10" db="EMBL/GenBank/DDBJ databases">
        <title>Genome sequencing of Lactobacillus manihotivorans.</title>
        <authorList>
            <person name="Kim K."/>
        </authorList>
    </citation>
    <scope>NUCLEOTIDE SEQUENCE [LARGE SCALE GENOMIC DNA]</scope>
    <source>
        <strain evidence="2 3">LM010</strain>
    </source>
</reference>